<dbReference type="GO" id="GO:0045180">
    <property type="term" value="C:basal cortex"/>
    <property type="evidence" value="ECO:0007669"/>
    <property type="project" value="TreeGrafter"/>
</dbReference>
<feature type="domain" description="TOG" evidence="2">
    <location>
        <begin position="890"/>
        <end position="1130"/>
    </location>
</feature>
<dbReference type="InterPro" id="IPR034085">
    <property type="entry name" value="TOG"/>
</dbReference>
<feature type="compositionally biased region" description="Polar residues" evidence="1">
    <location>
        <begin position="615"/>
        <end position="636"/>
    </location>
</feature>
<dbReference type="GO" id="GO:0000776">
    <property type="term" value="C:kinetochore"/>
    <property type="evidence" value="ECO:0007669"/>
    <property type="project" value="TreeGrafter"/>
</dbReference>
<reference evidence="3 4" key="1">
    <citation type="journal article" date="2016" name="Genome Biol. Evol.">
        <title>Gene Family Evolution Reflects Adaptation to Soil Environmental Stressors in the Genome of the Collembolan Orchesella cincta.</title>
        <authorList>
            <person name="Faddeeva-Vakhrusheva A."/>
            <person name="Derks M.F."/>
            <person name="Anvar S.Y."/>
            <person name="Agamennone V."/>
            <person name="Suring W."/>
            <person name="Smit S."/>
            <person name="van Straalen N.M."/>
            <person name="Roelofs D."/>
        </authorList>
    </citation>
    <scope>NUCLEOTIDE SEQUENCE [LARGE SCALE GENOMIC DNA]</scope>
    <source>
        <tissue evidence="3">Mixed pool</tissue>
    </source>
</reference>
<feature type="compositionally biased region" description="Low complexity" evidence="1">
    <location>
        <begin position="458"/>
        <end position="470"/>
    </location>
</feature>
<evidence type="ECO:0000313" key="3">
    <source>
        <dbReference type="EMBL" id="ODN03340.1"/>
    </source>
</evidence>
<sequence>MKRKWQQSLILKDKFSIYITSSSLPPNLLCSWKLRDRKKEILVIRVFYVCGVSCALKKSSIYYTDHQDFECKEAKWLMMALPRTRLVREGSGMSSSGAGSVKDVKTLLSEQESMPGSSSLSAKQVDEIMQMTAKTVGDAGTDWSKRINMLKTFRSLCSDPLHHNQIFSYLRHLMPPMQLAVKDLRSQVCREACLTVAYIAQQLGVKSEHFFEPMMANMFSLLVANAKVVSITGFSAILVIYESVHTHRLVPPLQTQMQSKSKEVRRAVCSVLKVIFQHWSSNIIQKQNALVNEIMKKGITDADPEARMLARECFSDFQRMFPLAASAVVDSLDPLQRRALLTSMNQQQASQSSGATGSLGPKANGTSRVSTNTSSLTRQGSIKKTGIPMLSSRASPVKTVNSGRSTSAIDLQAANRARQHHFSTLNNRTPLRNMGRTHSIAAAPAVGHNYSTPTHSPSISASNSIAASNSGTSDRSRQRSRISRLSQSQPGSRSNSPSSKFAYATYSSPYSQHQNHPEGATPLSLISPPGGRPGRRFSSTSSASSSRDTSPTGRFGSKIRSRSVTQSPQVMTFNPNSSTAKLLLASREAEAALAEGFKRDISELDYGNHSDSEDSYTSRTSNRSFMSEFSPTSSRGHTYTDDVEELLTKCGSAKWSERKEGLLGLQSYLNRHGSLPQKYISKIGQTFCRIFMDAHTKVLSLFLDVLHAVLYRHAKDLIDFTSILLNRVLTKLGSDLLTSVQTKLMKTLEIMMEEIPGDLQFSAVTHYLCDPTQTPNARSRTSALCHIFNLSAVSVAVKVDELQLLVEKLLDWCGDTRSHELRKVSQKVFYALFDMAAPQMTLVLGQMAPHKQDQAKLILKNHITSEQAMRSSNHDDRTSISGGWGTIHSEIQSLSIADSSGEVTLMSIMTQLAASTTVQKCNILPQFLTAIKDTPDDKLVEHHKEILKLIFDTLQVVSKPSEKALCFYCLEELCSRPDLATSLSAFAELIIVRVTDVQTAQMARDVTKAAENCGMALAVNFPPEILVRALCPIVQNKEFPVNQMAIKMLQRMCDSCDVDKLRAFMPDVMNTLIQAYDHPDSAVRKAAVFAMVAIHMRIGAELQPHLSTLSGSKLKLLQLYIQRAQQGSAGGS</sequence>
<dbReference type="STRING" id="48709.A0A1D2NDK6"/>
<proteinExistence type="predicted"/>
<protein>
    <submittedName>
        <fullName evidence="3">CLIP-associating protein 1</fullName>
    </submittedName>
</protein>
<dbReference type="GO" id="GO:0040001">
    <property type="term" value="P:establishment of mitotic spindle localization"/>
    <property type="evidence" value="ECO:0007669"/>
    <property type="project" value="TreeGrafter"/>
</dbReference>
<feature type="compositionally biased region" description="Polar residues" evidence="1">
    <location>
        <begin position="562"/>
        <end position="574"/>
    </location>
</feature>
<name>A0A1D2NDK6_ORCCI</name>
<dbReference type="PANTHER" id="PTHR21567">
    <property type="entry name" value="CLASP"/>
    <property type="match status" value="1"/>
</dbReference>
<feature type="compositionally biased region" description="Low complexity" evidence="1">
    <location>
        <begin position="483"/>
        <end position="499"/>
    </location>
</feature>
<dbReference type="GO" id="GO:0005876">
    <property type="term" value="C:spindle microtubule"/>
    <property type="evidence" value="ECO:0007669"/>
    <property type="project" value="TreeGrafter"/>
</dbReference>
<dbReference type="OrthoDB" id="46159at2759"/>
<feature type="domain" description="TOG" evidence="2">
    <location>
        <begin position="119"/>
        <end position="353"/>
    </location>
</feature>
<dbReference type="InterPro" id="IPR011989">
    <property type="entry name" value="ARM-like"/>
</dbReference>
<dbReference type="InterPro" id="IPR016024">
    <property type="entry name" value="ARM-type_fold"/>
</dbReference>
<dbReference type="GO" id="GO:0005881">
    <property type="term" value="C:cytoplasmic microtubule"/>
    <property type="evidence" value="ECO:0007669"/>
    <property type="project" value="TreeGrafter"/>
</dbReference>
<feature type="compositionally biased region" description="Low complexity" evidence="1">
    <location>
        <begin position="536"/>
        <end position="552"/>
    </location>
</feature>
<feature type="compositionally biased region" description="Polar residues" evidence="1">
    <location>
        <begin position="392"/>
        <end position="403"/>
    </location>
</feature>
<dbReference type="InterPro" id="IPR024395">
    <property type="entry name" value="CLASP_N_dom"/>
</dbReference>
<accession>A0A1D2NDK6</accession>
<dbReference type="OMA" id="VCSDDKH"/>
<dbReference type="GO" id="GO:0008017">
    <property type="term" value="F:microtubule binding"/>
    <property type="evidence" value="ECO:0007669"/>
    <property type="project" value="TreeGrafter"/>
</dbReference>
<dbReference type="SUPFAM" id="SSF48371">
    <property type="entry name" value="ARM repeat"/>
    <property type="match status" value="2"/>
</dbReference>
<feature type="compositionally biased region" description="Polar residues" evidence="1">
    <location>
        <begin position="364"/>
        <end position="382"/>
    </location>
</feature>
<dbReference type="GO" id="GO:0072686">
    <property type="term" value="C:mitotic spindle"/>
    <property type="evidence" value="ECO:0007669"/>
    <property type="project" value="TreeGrafter"/>
</dbReference>
<feature type="compositionally biased region" description="Polar residues" evidence="1">
    <location>
        <begin position="505"/>
        <end position="514"/>
    </location>
</feature>
<evidence type="ECO:0000256" key="1">
    <source>
        <dbReference type="SAM" id="MobiDB-lite"/>
    </source>
</evidence>
<dbReference type="Proteomes" id="UP000094527">
    <property type="component" value="Unassembled WGS sequence"/>
</dbReference>
<evidence type="ECO:0000313" key="4">
    <source>
        <dbReference type="Proteomes" id="UP000094527"/>
    </source>
</evidence>
<dbReference type="PANTHER" id="PTHR21567:SF9">
    <property type="entry name" value="CLIP-ASSOCIATING PROTEIN"/>
    <property type="match status" value="1"/>
</dbReference>
<dbReference type="Pfam" id="PF12348">
    <property type="entry name" value="CLASP_N"/>
    <property type="match status" value="1"/>
</dbReference>
<feature type="region of interest" description="Disordered" evidence="1">
    <location>
        <begin position="343"/>
        <end position="403"/>
    </location>
</feature>
<dbReference type="GO" id="GO:0005815">
    <property type="term" value="C:microtubule organizing center"/>
    <property type="evidence" value="ECO:0007669"/>
    <property type="project" value="TreeGrafter"/>
</dbReference>
<feature type="region of interest" description="Disordered" evidence="1">
    <location>
        <begin position="604"/>
        <end position="636"/>
    </location>
</feature>
<dbReference type="GO" id="GO:0090307">
    <property type="term" value="P:mitotic spindle assembly"/>
    <property type="evidence" value="ECO:0007669"/>
    <property type="project" value="TreeGrafter"/>
</dbReference>
<dbReference type="Gene3D" id="1.25.10.10">
    <property type="entry name" value="Leucine-rich Repeat Variant"/>
    <property type="match status" value="3"/>
</dbReference>
<comment type="caution">
    <text evidence="3">The sequence shown here is derived from an EMBL/GenBank/DDBJ whole genome shotgun (WGS) entry which is preliminary data.</text>
</comment>
<feature type="compositionally biased region" description="Low complexity" evidence="1">
    <location>
        <begin position="346"/>
        <end position="358"/>
    </location>
</feature>
<feature type="region of interest" description="Disordered" evidence="1">
    <location>
        <begin position="446"/>
        <end position="574"/>
    </location>
</feature>
<feature type="domain" description="TOG" evidence="2">
    <location>
        <begin position="628"/>
        <end position="869"/>
    </location>
</feature>
<evidence type="ECO:0000259" key="2">
    <source>
        <dbReference type="SMART" id="SM01349"/>
    </source>
</evidence>
<dbReference type="AlphaFoldDB" id="A0A1D2NDK6"/>
<dbReference type="EMBL" id="LJIJ01000077">
    <property type="protein sequence ID" value="ODN03340.1"/>
    <property type="molecule type" value="Genomic_DNA"/>
</dbReference>
<dbReference type="SMART" id="SM01349">
    <property type="entry name" value="TOG"/>
    <property type="match status" value="3"/>
</dbReference>
<keyword evidence="4" id="KW-1185">Reference proteome</keyword>
<gene>
    <name evidence="3" type="ORF">Ocin01_03346</name>
</gene>
<organism evidence="3 4">
    <name type="scientific">Orchesella cincta</name>
    <name type="common">Springtail</name>
    <name type="synonym">Podura cincta</name>
    <dbReference type="NCBI Taxonomy" id="48709"/>
    <lineage>
        <taxon>Eukaryota</taxon>
        <taxon>Metazoa</taxon>
        <taxon>Ecdysozoa</taxon>
        <taxon>Arthropoda</taxon>
        <taxon>Hexapoda</taxon>
        <taxon>Collembola</taxon>
        <taxon>Entomobryomorpha</taxon>
        <taxon>Entomobryoidea</taxon>
        <taxon>Orchesellidae</taxon>
        <taxon>Orchesellinae</taxon>
        <taxon>Orchesella</taxon>
    </lineage>
</organism>